<name>A0A4U0UND8_9PEZI</name>
<feature type="transmembrane region" description="Helical" evidence="8">
    <location>
        <begin position="461"/>
        <end position="479"/>
    </location>
</feature>
<feature type="transmembrane region" description="Helical" evidence="8">
    <location>
        <begin position="618"/>
        <end position="639"/>
    </location>
</feature>
<proteinExistence type="inferred from homology"/>
<evidence type="ECO:0000256" key="4">
    <source>
        <dbReference type="ARBA" id="ARBA00022692"/>
    </source>
</evidence>
<dbReference type="OrthoDB" id="77405at2759"/>
<feature type="region of interest" description="Disordered" evidence="7">
    <location>
        <begin position="21"/>
        <end position="47"/>
    </location>
</feature>
<comment type="subcellular location">
    <subcellularLocation>
        <location evidence="1">Membrane</location>
        <topology evidence="1">Multi-pass membrane protein</topology>
    </subcellularLocation>
</comment>
<keyword evidence="4 8" id="KW-0812">Transmembrane</keyword>
<feature type="transmembrane region" description="Helical" evidence="8">
    <location>
        <begin position="371"/>
        <end position="390"/>
    </location>
</feature>
<feature type="transmembrane region" description="Helical" evidence="8">
    <location>
        <begin position="151"/>
        <end position="173"/>
    </location>
</feature>
<organism evidence="9 10">
    <name type="scientific">Friedmanniomyces endolithicus</name>
    <dbReference type="NCBI Taxonomy" id="329885"/>
    <lineage>
        <taxon>Eukaryota</taxon>
        <taxon>Fungi</taxon>
        <taxon>Dikarya</taxon>
        <taxon>Ascomycota</taxon>
        <taxon>Pezizomycotina</taxon>
        <taxon>Dothideomycetes</taxon>
        <taxon>Dothideomycetidae</taxon>
        <taxon>Mycosphaerellales</taxon>
        <taxon>Teratosphaeriaceae</taxon>
        <taxon>Friedmanniomyces</taxon>
    </lineage>
</organism>
<dbReference type="PANTHER" id="PTHR31645:SF3">
    <property type="entry name" value="OLIGOPEPTIDE TRANSPORTER"/>
    <property type="match status" value="1"/>
</dbReference>
<dbReference type="NCBIfam" id="TIGR00728">
    <property type="entry name" value="OPT_sfam"/>
    <property type="match status" value="1"/>
</dbReference>
<evidence type="ECO:0000256" key="7">
    <source>
        <dbReference type="SAM" id="MobiDB-lite"/>
    </source>
</evidence>
<keyword evidence="5 8" id="KW-1133">Transmembrane helix</keyword>
<feature type="transmembrane region" description="Helical" evidence="8">
    <location>
        <begin position="685"/>
        <end position="712"/>
    </location>
</feature>
<dbReference type="Pfam" id="PF03169">
    <property type="entry name" value="OPT"/>
    <property type="match status" value="1"/>
</dbReference>
<dbReference type="InterPro" id="IPR045035">
    <property type="entry name" value="YSL-like"/>
</dbReference>
<evidence type="ECO:0000256" key="3">
    <source>
        <dbReference type="ARBA" id="ARBA00022448"/>
    </source>
</evidence>
<feature type="transmembrane region" description="Helical" evidence="8">
    <location>
        <begin position="247"/>
        <end position="272"/>
    </location>
</feature>
<feature type="transmembrane region" description="Helical" evidence="8">
    <location>
        <begin position="292"/>
        <end position="310"/>
    </location>
</feature>
<evidence type="ECO:0000256" key="5">
    <source>
        <dbReference type="ARBA" id="ARBA00022989"/>
    </source>
</evidence>
<dbReference type="PANTHER" id="PTHR31645">
    <property type="entry name" value="OLIGOPEPTIDE TRANSPORTER YGL114W-RELATED"/>
    <property type="match status" value="1"/>
</dbReference>
<feature type="transmembrane region" description="Helical" evidence="8">
    <location>
        <begin position="553"/>
        <end position="574"/>
    </location>
</feature>
<keyword evidence="3" id="KW-0813">Transport</keyword>
<dbReference type="InterPro" id="IPR004813">
    <property type="entry name" value="OPT"/>
</dbReference>
<gene>
    <name evidence="9" type="ORF">B0A54_12389</name>
</gene>
<feature type="transmembrane region" description="Helical" evidence="8">
    <location>
        <begin position="651"/>
        <end position="679"/>
    </location>
</feature>
<sequence>MSNNGGAMGIGSENLELENMTIKELEKDDYKNSSSEPSSVAEKGNVVDIYQTETNRTEPELDILSHEEQFPIDPDAEEETQQLTFRAVFIGCCLGGVIAASNIYLGLKTGWTFGASLFGSIFGFAILKPLSKALPSWAGGGYFGPKENVCVQSAATAAGSLGLIFCSGIPAAYQLGLLNTPKEDFGKLCTFTLACAYYGMFFAIPLRKLYILKQKLPFPSAVAAAYTIRSLHTGKNAEANAKKKTKALIIAFCIAITWRCVSEYAPGLLWNWHWGWTLYSIGWKQAVKVENWSWILEFTPAFIGVGFLAGQNASYSFFGGAIVAWGIIGPSLVQLGLAFGKPVDPVKYPGYMNYMSMILDDPVNKPSPRYWLVWPGTMLLLAGSFAEVAANYKTIFASMIQLFEPLTHRFRKQDIKYDESQLIDEPCPPSEMVPMWMWGGGIIISIIFTCLIMGLQFKQNVGVTILAIFFAFLFSFIGAESCGRTNIIPVTSIGNASQLVIGGTTHGHGTLANQQLLNITGGLLALGASEQSADMLGDLKTTHLLRASPRVQFYAQCCGAIVSVFMSVSMYVLFSEAYPCINDLALADNCSFSIPDVGAYRAIAVAVTSTSLPVPKSSGILCICLLVWAFVQTFLKYRFVPAKYHGYIPNLVGMGIAFILNTTTYPGAMAFGATVAYFWKRDYPAAFGMYCYACAAGMIAGEGLGGIVGAILQIAKVSGNYYGTAIGCPAGVYCG</sequence>
<protein>
    <submittedName>
        <fullName evidence="9">Uncharacterized protein</fullName>
    </submittedName>
</protein>
<comment type="similarity">
    <text evidence="2">Belongs to the oligopeptide OPT transporter family.</text>
</comment>
<dbReference type="GO" id="GO:0035673">
    <property type="term" value="F:oligopeptide transmembrane transporter activity"/>
    <property type="evidence" value="ECO:0007669"/>
    <property type="project" value="InterPro"/>
</dbReference>
<keyword evidence="6 8" id="KW-0472">Membrane</keyword>
<evidence type="ECO:0000256" key="2">
    <source>
        <dbReference type="ARBA" id="ARBA00008807"/>
    </source>
</evidence>
<feature type="transmembrane region" description="Helical" evidence="8">
    <location>
        <begin position="111"/>
        <end position="130"/>
    </location>
</feature>
<dbReference type="EMBL" id="NAJP01000060">
    <property type="protein sequence ID" value="TKA36375.1"/>
    <property type="molecule type" value="Genomic_DNA"/>
</dbReference>
<feature type="transmembrane region" description="Helical" evidence="8">
    <location>
        <begin position="87"/>
        <end position="105"/>
    </location>
</feature>
<feature type="transmembrane region" description="Helical" evidence="8">
    <location>
        <begin position="185"/>
        <end position="206"/>
    </location>
</feature>
<comment type="caution">
    <text evidence="9">The sequence shown here is derived from an EMBL/GenBank/DDBJ whole genome shotgun (WGS) entry which is preliminary data.</text>
</comment>
<evidence type="ECO:0000256" key="8">
    <source>
        <dbReference type="SAM" id="Phobius"/>
    </source>
</evidence>
<feature type="transmembrane region" description="Helical" evidence="8">
    <location>
        <begin position="435"/>
        <end position="455"/>
    </location>
</feature>
<accession>A0A4U0UND8</accession>
<feature type="transmembrane region" description="Helical" evidence="8">
    <location>
        <begin position="317"/>
        <end position="339"/>
    </location>
</feature>
<evidence type="ECO:0000313" key="9">
    <source>
        <dbReference type="EMBL" id="TKA36375.1"/>
    </source>
</evidence>
<reference evidence="9 10" key="1">
    <citation type="submission" date="2017-03" db="EMBL/GenBank/DDBJ databases">
        <title>Genomes of endolithic fungi from Antarctica.</title>
        <authorList>
            <person name="Coleine C."/>
            <person name="Masonjones S."/>
            <person name="Stajich J.E."/>
        </authorList>
    </citation>
    <scope>NUCLEOTIDE SEQUENCE [LARGE SCALE GENOMIC DNA]</scope>
    <source>
        <strain evidence="9 10">CCFEE 5311</strain>
    </source>
</reference>
<dbReference type="STRING" id="329885.A0A4U0UND8"/>
<evidence type="ECO:0000256" key="6">
    <source>
        <dbReference type="ARBA" id="ARBA00023136"/>
    </source>
</evidence>
<evidence type="ECO:0000256" key="1">
    <source>
        <dbReference type="ARBA" id="ARBA00004141"/>
    </source>
</evidence>
<dbReference type="AlphaFoldDB" id="A0A4U0UND8"/>
<dbReference type="Proteomes" id="UP000310066">
    <property type="component" value="Unassembled WGS sequence"/>
</dbReference>
<evidence type="ECO:0000313" key="10">
    <source>
        <dbReference type="Proteomes" id="UP000310066"/>
    </source>
</evidence>
<dbReference type="GO" id="GO:0000329">
    <property type="term" value="C:fungal-type vacuole membrane"/>
    <property type="evidence" value="ECO:0007669"/>
    <property type="project" value="TreeGrafter"/>
</dbReference>
<feature type="compositionally biased region" description="Basic and acidic residues" evidence="7">
    <location>
        <begin position="21"/>
        <end position="31"/>
    </location>
</feature>